<dbReference type="PANTHER" id="PTHR13355">
    <property type="entry name" value="GLUCOSAMINE 6-PHOSPHATE N-ACETYLTRANSFERASE"/>
    <property type="match status" value="1"/>
</dbReference>
<keyword evidence="1" id="KW-0012">Acyltransferase</keyword>
<comment type="pathway">
    <text evidence="1">Nucleotide-sugar biosynthesis; UDP-N-acetyl-alpha-D-glucosamine biosynthesis; N-acetyl-alpha-D-glucosamine 1-phosphate from alpha-D-glucosamine 6-phosphate (route I): step 1/2.</text>
</comment>
<comment type="caution">
    <text evidence="3">The sequence shown here is derived from an EMBL/GenBank/DDBJ whole genome shotgun (WGS) entry which is preliminary data.</text>
</comment>
<dbReference type="SUPFAM" id="SSF55729">
    <property type="entry name" value="Acyl-CoA N-acyltransferases (Nat)"/>
    <property type="match status" value="1"/>
</dbReference>
<feature type="domain" description="N-acetyltransferase" evidence="2">
    <location>
        <begin position="12"/>
        <end position="162"/>
    </location>
</feature>
<dbReference type="InterPro" id="IPR039143">
    <property type="entry name" value="GNPNAT1-like"/>
</dbReference>
<dbReference type="PANTHER" id="PTHR13355:SF11">
    <property type="entry name" value="GLUCOSAMINE 6-PHOSPHATE N-ACETYLTRANSFERASE"/>
    <property type="match status" value="1"/>
</dbReference>
<dbReference type="CDD" id="cd04301">
    <property type="entry name" value="NAT_SF"/>
    <property type="match status" value="1"/>
</dbReference>
<keyword evidence="1" id="KW-0808">Transferase</keyword>
<evidence type="ECO:0000256" key="1">
    <source>
        <dbReference type="RuleBase" id="RU365086"/>
    </source>
</evidence>
<dbReference type="AlphaFoldDB" id="A0AAD5JXM0"/>
<name>A0AAD5JXM0_9FUNG</name>
<accession>A0AAD5JXM0</accession>
<dbReference type="InterPro" id="IPR000182">
    <property type="entry name" value="GNAT_dom"/>
</dbReference>
<dbReference type="Proteomes" id="UP001209540">
    <property type="component" value="Unassembled WGS sequence"/>
</dbReference>
<sequence>MSNTIERYQNLQIHRAKTLEDKKKCESVRIKVFVEELGYPRELRGLDSRDATAIILLATVDDIKDGVKNTPIGTIRMVPSKDDNHSGTLSRLAVLSQVRGKGIGGKLIHALEVAAKEEGRKAIMLECQAHKRGYYETMGFVLEDDTIHMRVGAPHQQLWKRV</sequence>
<evidence type="ECO:0000313" key="3">
    <source>
        <dbReference type="EMBL" id="KAI9258943.1"/>
    </source>
</evidence>
<reference evidence="3" key="2">
    <citation type="submission" date="2023-02" db="EMBL/GenBank/DDBJ databases">
        <authorList>
            <consortium name="DOE Joint Genome Institute"/>
            <person name="Mondo S.J."/>
            <person name="Chang Y."/>
            <person name="Wang Y."/>
            <person name="Ahrendt S."/>
            <person name="Andreopoulos W."/>
            <person name="Barry K."/>
            <person name="Beard J."/>
            <person name="Benny G.L."/>
            <person name="Blankenship S."/>
            <person name="Bonito G."/>
            <person name="Cuomo C."/>
            <person name="Desiro A."/>
            <person name="Gervers K.A."/>
            <person name="Hundley H."/>
            <person name="Kuo A."/>
            <person name="LaButti K."/>
            <person name="Lang B.F."/>
            <person name="Lipzen A."/>
            <person name="O'Donnell K."/>
            <person name="Pangilinan J."/>
            <person name="Reynolds N."/>
            <person name="Sandor L."/>
            <person name="Smith M.W."/>
            <person name="Tsang A."/>
            <person name="Grigoriev I.V."/>
            <person name="Stajich J.E."/>
            <person name="Spatafora J.W."/>
        </authorList>
    </citation>
    <scope>NUCLEOTIDE SEQUENCE</scope>
    <source>
        <strain evidence="3">RSA 2281</strain>
    </source>
</reference>
<comment type="catalytic activity">
    <reaction evidence="1">
        <text>D-glucosamine 6-phosphate + acetyl-CoA = N-acetyl-D-glucosamine 6-phosphate + CoA + H(+)</text>
        <dbReference type="Rhea" id="RHEA:10292"/>
        <dbReference type="ChEBI" id="CHEBI:15378"/>
        <dbReference type="ChEBI" id="CHEBI:57287"/>
        <dbReference type="ChEBI" id="CHEBI:57288"/>
        <dbReference type="ChEBI" id="CHEBI:57513"/>
        <dbReference type="ChEBI" id="CHEBI:58725"/>
        <dbReference type="EC" id="2.3.1.4"/>
    </reaction>
</comment>
<dbReference type="Gene3D" id="3.40.630.30">
    <property type="match status" value="1"/>
</dbReference>
<keyword evidence="4" id="KW-1185">Reference proteome</keyword>
<dbReference type="GO" id="GO:0006048">
    <property type="term" value="P:UDP-N-acetylglucosamine biosynthetic process"/>
    <property type="evidence" value="ECO:0007669"/>
    <property type="project" value="UniProtKB-UniRule"/>
</dbReference>
<dbReference type="EMBL" id="JAIXMP010000018">
    <property type="protein sequence ID" value="KAI9258943.1"/>
    <property type="molecule type" value="Genomic_DNA"/>
</dbReference>
<evidence type="ECO:0000313" key="4">
    <source>
        <dbReference type="Proteomes" id="UP001209540"/>
    </source>
</evidence>
<organism evidence="3 4">
    <name type="scientific">Phascolomyces articulosus</name>
    <dbReference type="NCBI Taxonomy" id="60185"/>
    <lineage>
        <taxon>Eukaryota</taxon>
        <taxon>Fungi</taxon>
        <taxon>Fungi incertae sedis</taxon>
        <taxon>Mucoromycota</taxon>
        <taxon>Mucoromycotina</taxon>
        <taxon>Mucoromycetes</taxon>
        <taxon>Mucorales</taxon>
        <taxon>Lichtheimiaceae</taxon>
        <taxon>Phascolomyces</taxon>
    </lineage>
</organism>
<comment type="similarity">
    <text evidence="1">Belongs to the acetyltransferase family. GNA1 subfamily.</text>
</comment>
<dbReference type="EC" id="2.3.1.4" evidence="1"/>
<dbReference type="PROSITE" id="PS51186">
    <property type="entry name" value="GNAT"/>
    <property type="match status" value="1"/>
</dbReference>
<dbReference type="InterPro" id="IPR016181">
    <property type="entry name" value="Acyl_CoA_acyltransferase"/>
</dbReference>
<proteinExistence type="inferred from homology"/>
<dbReference type="Pfam" id="PF00583">
    <property type="entry name" value="Acetyltransf_1"/>
    <property type="match status" value="1"/>
</dbReference>
<protein>
    <recommendedName>
        <fullName evidence="1">Glucosamine 6-phosphate N-acetyltransferase</fullName>
        <ecNumber evidence="1">2.3.1.4</ecNumber>
    </recommendedName>
</protein>
<evidence type="ECO:0000259" key="2">
    <source>
        <dbReference type="PROSITE" id="PS51186"/>
    </source>
</evidence>
<reference evidence="3" key="1">
    <citation type="journal article" date="2022" name="IScience">
        <title>Evolution of zygomycete secretomes and the origins of terrestrial fungal ecologies.</title>
        <authorList>
            <person name="Chang Y."/>
            <person name="Wang Y."/>
            <person name="Mondo S."/>
            <person name="Ahrendt S."/>
            <person name="Andreopoulos W."/>
            <person name="Barry K."/>
            <person name="Beard J."/>
            <person name="Benny G.L."/>
            <person name="Blankenship S."/>
            <person name="Bonito G."/>
            <person name="Cuomo C."/>
            <person name="Desiro A."/>
            <person name="Gervers K.A."/>
            <person name="Hundley H."/>
            <person name="Kuo A."/>
            <person name="LaButti K."/>
            <person name="Lang B.F."/>
            <person name="Lipzen A."/>
            <person name="O'Donnell K."/>
            <person name="Pangilinan J."/>
            <person name="Reynolds N."/>
            <person name="Sandor L."/>
            <person name="Smith M.E."/>
            <person name="Tsang A."/>
            <person name="Grigoriev I.V."/>
            <person name="Stajich J.E."/>
            <person name="Spatafora J.W."/>
        </authorList>
    </citation>
    <scope>NUCLEOTIDE SEQUENCE</scope>
    <source>
        <strain evidence="3">RSA 2281</strain>
    </source>
</reference>
<gene>
    <name evidence="3" type="ORF">BDA99DRAFT_483977</name>
</gene>
<dbReference type="GO" id="GO:0004343">
    <property type="term" value="F:glucosamine 6-phosphate N-acetyltransferase activity"/>
    <property type="evidence" value="ECO:0007669"/>
    <property type="project" value="UniProtKB-UniRule"/>
</dbReference>